<feature type="transmembrane region" description="Helical" evidence="10">
    <location>
        <begin position="28"/>
        <end position="46"/>
    </location>
</feature>
<dbReference type="Gene3D" id="6.10.140.1330">
    <property type="match status" value="1"/>
</dbReference>
<keyword evidence="9 10" id="KW-0739">Sodium transport</keyword>
<keyword evidence="3 10" id="KW-1003">Cell membrane</keyword>
<feature type="transmembrane region" description="Helical" evidence="10">
    <location>
        <begin position="261"/>
        <end position="282"/>
    </location>
</feature>
<keyword evidence="13" id="KW-1185">Reference proteome</keyword>
<proteinExistence type="inferred from homology"/>
<keyword evidence="6 10" id="KW-0915">Sodium</keyword>
<dbReference type="PANTHER" id="PTHR10110">
    <property type="entry name" value="SODIUM/HYDROGEN EXCHANGER"/>
    <property type="match status" value="1"/>
</dbReference>
<keyword evidence="4 10" id="KW-0812">Transmembrane</keyword>
<comment type="similarity">
    <text evidence="10">Belongs to the monovalent cation:proton antiporter 1 (CPA1) transporter (TC 2.A.36) family.</text>
</comment>
<evidence type="ECO:0000256" key="6">
    <source>
        <dbReference type="ARBA" id="ARBA00023053"/>
    </source>
</evidence>
<organism evidence="12 13">
    <name type="scientific">[Mycobacterium] kokjensenii</name>
    <dbReference type="NCBI Taxonomy" id="3064287"/>
    <lineage>
        <taxon>Bacteria</taxon>
        <taxon>Bacillati</taxon>
        <taxon>Actinomycetota</taxon>
        <taxon>Actinomycetes</taxon>
        <taxon>Mycobacteriales</taxon>
        <taxon>Mycobacteriaceae</taxon>
        <taxon>Mycolicibacter</taxon>
    </lineage>
</organism>
<evidence type="ECO:0000256" key="9">
    <source>
        <dbReference type="ARBA" id="ARBA00023201"/>
    </source>
</evidence>
<dbReference type="PANTHER" id="PTHR10110:SF86">
    <property type="entry name" value="SODIUM_HYDROGEN EXCHANGER 7"/>
    <property type="match status" value="1"/>
</dbReference>
<evidence type="ECO:0000256" key="1">
    <source>
        <dbReference type="ARBA" id="ARBA00004651"/>
    </source>
</evidence>
<feature type="transmembrane region" description="Helical" evidence="10">
    <location>
        <begin position="109"/>
        <end position="132"/>
    </location>
</feature>
<keyword evidence="10" id="KW-0050">Antiport</keyword>
<evidence type="ECO:0000313" key="12">
    <source>
        <dbReference type="EMBL" id="CAJ1493421.1"/>
    </source>
</evidence>
<feature type="transmembrane region" description="Helical" evidence="10">
    <location>
        <begin position="81"/>
        <end position="103"/>
    </location>
</feature>
<feature type="transmembrane region" description="Helical" evidence="10">
    <location>
        <begin position="180"/>
        <end position="201"/>
    </location>
</feature>
<dbReference type="EMBL" id="OY726394">
    <property type="protein sequence ID" value="CAJ1493421.1"/>
    <property type="molecule type" value="Genomic_DNA"/>
</dbReference>
<keyword evidence="7 10" id="KW-0406">Ion transport</keyword>
<evidence type="ECO:0000256" key="4">
    <source>
        <dbReference type="ARBA" id="ARBA00022692"/>
    </source>
</evidence>
<sequence length="533" mass="56352">MSTTLLGPLVAAVLIAAIARHRKLSAPLVLVIAGLLVGLIPAVPEIRMRPELVLFVILPPLLWSAGLESSVISLRRNKRPIMLLAVGLPLATTVAVGAVAYYTVPELTLAAALTLGAIVAPPDAVSATAIGRRVGLPRRIMTLLSGESLLNDATALTVYKVSLAAAIGVATGWGMGLVTFVLAAVGGVAVGVAFGAVIVTIRARLTDPVVESAVGLLAPFVIYLVAEEVHGSGVLAVVVAALILGQRFTRAHYATRMQDQAVWRAVQLVLESLAFLLIGLQLPAVVTNLHGVRFATLAVASLAVFATLLAVRGVWVATFAFAPRLLSAKIRRTEPAPTPAQVFVLAWAGMRGVVSLAAAFAVPLTTLSGEPFPGRPQLVFLTFVVVVGTLLLHGLTLPWLIRRLGLPTDQDRTDAIAATSAQDKAALAAAERLDEVLAATEPSPASERAAEALRSWNTRRRNAARERLRRLDPDAEADSDETAAAAFRRLRLETLAAERAALIAERDHGRIDDQVLRRLLHGLDLEEASLNLD</sequence>
<keyword evidence="8 10" id="KW-0472">Membrane</keyword>
<feature type="transmembrane region" description="Helical" evidence="10">
    <location>
        <begin position="378"/>
        <end position="401"/>
    </location>
</feature>
<evidence type="ECO:0000256" key="8">
    <source>
        <dbReference type="ARBA" id="ARBA00023136"/>
    </source>
</evidence>
<evidence type="ECO:0000259" key="11">
    <source>
        <dbReference type="Pfam" id="PF00999"/>
    </source>
</evidence>
<comment type="subcellular location">
    <subcellularLocation>
        <location evidence="1 10">Cell membrane</location>
        <topology evidence="1 10">Multi-pass membrane protein</topology>
    </subcellularLocation>
</comment>
<feature type="transmembrane region" description="Helical" evidence="10">
    <location>
        <begin position="6"/>
        <end position="21"/>
    </location>
</feature>
<accession>A0ABM9L6P7</accession>
<dbReference type="Pfam" id="PF00999">
    <property type="entry name" value="Na_H_Exchanger"/>
    <property type="match status" value="1"/>
</dbReference>
<dbReference type="InterPro" id="IPR006153">
    <property type="entry name" value="Cation/H_exchanger_TM"/>
</dbReference>
<dbReference type="InterPro" id="IPR004705">
    <property type="entry name" value="Cation/H_exchanger_CPA1_bac"/>
</dbReference>
<evidence type="ECO:0000256" key="7">
    <source>
        <dbReference type="ARBA" id="ARBA00023065"/>
    </source>
</evidence>
<feature type="transmembrane region" description="Helical" evidence="10">
    <location>
        <begin position="342"/>
        <end position="366"/>
    </location>
</feature>
<dbReference type="Proteomes" id="UP001190336">
    <property type="component" value="Chromosome"/>
</dbReference>
<gene>
    <name evidence="12" type="ORF">MU0083_000309</name>
</gene>
<comment type="function">
    <text evidence="10">Na(+)/H(+) antiporter that extrudes sodium in exchange for external protons.</text>
</comment>
<feature type="transmembrane region" description="Helical" evidence="10">
    <location>
        <begin position="294"/>
        <end position="321"/>
    </location>
</feature>
<keyword evidence="2 10" id="KW-0813">Transport</keyword>
<protein>
    <submittedName>
        <fullName evidence="12">Na+/H+ antiporter</fullName>
    </submittedName>
</protein>
<keyword evidence="5 10" id="KW-1133">Transmembrane helix</keyword>
<evidence type="ECO:0000256" key="5">
    <source>
        <dbReference type="ARBA" id="ARBA00022989"/>
    </source>
</evidence>
<evidence type="ECO:0000256" key="10">
    <source>
        <dbReference type="RuleBase" id="RU366002"/>
    </source>
</evidence>
<name>A0ABM9L6P7_9MYCO</name>
<evidence type="ECO:0000256" key="3">
    <source>
        <dbReference type="ARBA" id="ARBA00022475"/>
    </source>
</evidence>
<dbReference type="InterPro" id="IPR018422">
    <property type="entry name" value="Cation/H_exchanger_CPA1"/>
</dbReference>
<feature type="domain" description="Cation/H+ exchanger transmembrane" evidence="11">
    <location>
        <begin position="11"/>
        <end position="402"/>
    </location>
</feature>
<comment type="caution">
    <text evidence="10">Lacks conserved residue(s) required for the propagation of feature annotation.</text>
</comment>
<dbReference type="NCBIfam" id="TIGR00831">
    <property type="entry name" value="a_cpa1"/>
    <property type="match status" value="1"/>
</dbReference>
<evidence type="ECO:0000256" key="2">
    <source>
        <dbReference type="ARBA" id="ARBA00022448"/>
    </source>
</evidence>
<reference evidence="12 13" key="1">
    <citation type="submission" date="2023-08" db="EMBL/GenBank/DDBJ databases">
        <authorList>
            <person name="Folkvardsen B D."/>
            <person name="Norman A."/>
        </authorList>
    </citation>
    <scope>NUCLEOTIDE SEQUENCE [LARGE SCALE GENOMIC DNA]</scope>
    <source>
        <strain evidence="12 13">Mu0083</strain>
    </source>
</reference>
<feature type="transmembrane region" description="Helical" evidence="10">
    <location>
        <begin position="52"/>
        <end position="74"/>
    </location>
</feature>
<evidence type="ECO:0000313" key="13">
    <source>
        <dbReference type="Proteomes" id="UP001190336"/>
    </source>
</evidence>
<dbReference type="RefSeq" id="WP_308474952.1">
    <property type="nucleotide sequence ID" value="NZ_OY726394.1"/>
</dbReference>